<dbReference type="InterPro" id="IPR001345">
    <property type="entry name" value="PG/BPGM_mutase_AS"/>
</dbReference>
<dbReference type="PANTHER" id="PTHR48100">
    <property type="entry name" value="BROAD-SPECIFICITY PHOSPHATASE YOR283W-RELATED"/>
    <property type="match status" value="1"/>
</dbReference>
<dbReference type="InterPro" id="IPR029033">
    <property type="entry name" value="His_PPase_superfam"/>
</dbReference>
<dbReference type="RefSeq" id="WP_249514352.1">
    <property type="nucleotide sequence ID" value="NZ_CP093366.1"/>
</dbReference>
<proteinExistence type="predicted"/>
<dbReference type="PANTHER" id="PTHR48100:SF1">
    <property type="entry name" value="HISTIDINE PHOSPHATASE FAMILY PROTEIN-RELATED"/>
    <property type="match status" value="1"/>
</dbReference>
<evidence type="ECO:0000256" key="2">
    <source>
        <dbReference type="ARBA" id="ARBA00023235"/>
    </source>
</evidence>
<organism evidence="3 4">
    <name type="scientific">Bombilactobacillus folatiphilus</name>
    <dbReference type="NCBI Taxonomy" id="2923362"/>
    <lineage>
        <taxon>Bacteria</taxon>
        <taxon>Bacillati</taxon>
        <taxon>Bacillota</taxon>
        <taxon>Bacilli</taxon>
        <taxon>Lactobacillales</taxon>
        <taxon>Lactobacillaceae</taxon>
        <taxon>Bombilactobacillus</taxon>
    </lineage>
</organism>
<reference evidence="3" key="1">
    <citation type="journal article" date="2022" name="Int. J. Syst. Evol. Microbiol.">
        <title>Apilactobacillus apisilvae sp. nov., Nicolia spurrieriana gen. nov. sp. nov., Bombilactobacillus folatiphilus sp. nov. and Bombilactobacillus thymidiniphilus sp. nov., four new lactic acid bacterial isolates from stingless bees Tetragonula carbonaria and Austroplebeia australis.</title>
        <authorList>
            <person name="Oliphant S.A."/>
            <person name="Watson-Haigh N.S."/>
            <person name="Sumby K.M."/>
            <person name="Gardner J."/>
            <person name="Groom S."/>
            <person name="Jiranek V."/>
        </authorList>
    </citation>
    <scope>NUCLEOTIDE SEQUENCE</scope>
    <source>
        <strain evidence="3">SG4_D2</strain>
    </source>
</reference>
<protein>
    <submittedName>
        <fullName evidence="3">Histidine phosphatase family protein</fullName>
    </submittedName>
</protein>
<dbReference type="SMART" id="SM00855">
    <property type="entry name" value="PGAM"/>
    <property type="match status" value="1"/>
</dbReference>
<gene>
    <name evidence="3" type="ORF">MOO45_07830</name>
</gene>
<dbReference type="Pfam" id="PF00300">
    <property type="entry name" value="His_Phos_1"/>
    <property type="match status" value="1"/>
</dbReference>
<dbReference type="EMBL" id="CP093366">
    <property type="protein sequence ID" value="UQS82082.1"/>
    <property type="molecule type" value="Genomic_DNA"/>
</dbReference>
<evidence type="ECO:0000313" key="4">
    <source>
        <dbReference type="Proteomes" id="UP000831495"/>
    </source>
</evidence>
<keyword evidence="4" id="KW-1185">Reference proteome</keyword>
<dbReference type="Proteomes" id="UP000831495">
    <property type="component" value="Chromosome"/>
</dbReference>
<dbReference type="InterPro" id="IPR013078">
    <property type="entry name" value="His_Pase_superF_clade-1"/>
</dbReference>
<dbReference type="SUPFAM" id="SSF53254">
    <property type="entry name" value="Phosphoglycerate mutase-like"/>
    <property type="match status" value="1"/>
</dbReference>
<evidence type="ECO:0000256" key="1">
    <source>
        <dbReference type="ARBA" id="ARBA00023152"/>
    </source>
</evidence>
<keyword evidence="1" id="KW-0324">Glycolysis</keyword>
<evidence type="ECO:0000313" key="3">
    <source>
        <dbReference type="EMBL" id="UQS82082.1"/>
    </source>
</evidence>
<keyword evidence="2" id="KW-0413">Isomerase</keyword>
<dbReference type="CDD" id="cd07067">
    <property type="entry name" value="HP_PGM_like"/>
    <property type="match status" value="1"/>
</dbReference>
<dbReference type="InterPro" id="IPR050275">
    <property type="entry name" value="PGM_Phosphatase"/>
</dbReference>
<dbReference type="PROSITE" id="PS00175">
    <property type="entry name" value="PG_MUTASE"/>
    <property type="match status" value="1"/>
</dbReference>
<dbReference type="Gene3D" id="3.40.50.1240">
    <property type="entry name" value="Phosphoglycerate mutase-like"/>
    <property type="match status" value="1"/>
</dbReference>
<sequence length="206" mass="23457">MLDLYIVRHGQTDTNKTGKMNGAGTDLPLNDQGIQQVKTLKASLDMNQIDALYTSPLQRAVQTAQILSQEQLPLQIDERLREIDYGDWDGQDEHWLQTHYPQVFDAWGYSTEEYTKYSTGESYAHLGQRLLAFEQDLIKNNPHQKVLLVCHGTVGRVLVQRLLGIDHVSQLVEIANAAMVHLVVHEDSGQVDLRYYNRKAPSNLME</sequence>
<name>A0ABY4P8U9_9LACO</name>
<accession>A0ABY4P8U9</accession>